<dbReference type="FunFam" id="3.30.420.10:FF:000002">
    <property type="entry name" value="Crossover junction endodeoxyribonuclease RuvC"/>
    <property type="match status" value="1"/>
</dbReference>
<evidence type="ECO:0000256" key="10">
    <source>
        <dbReference type="ARBA" id="ARBA00023172"/>
    </source>
</evidence>
<dbReference type="EMBL" id="PFAR01000009">
    <property type="protein sequence ID" value="PIR93449.1"/>
    <property type="molecule type" value="Genomic_DNA"/>
</dbReference>
<evidence type="ECO:0000256" key="3">
    <source>
        <dbReference type="ARBA" id="ARBA00022722"/>
    </source>
</evidence>
<dbReference type="NCBIfam" id="NF000711">
    <property type="entry name" value="PRK00039.2-1"/>
    <property type="match status" value="1"/>
</dbReference>
<evidence type="ECO:0000256" key="2">
    <source>
        <dbReference type="ARBA" id="ARBA00022490"/>
    </source>
</evidence>
<keyword evidence="7 13" id="KW-0378">Hydrolase</keyword>
<dbReference type="GO" id="GO:0005737">
    <property type="term" value="C:cytoplasm"/>
    <property type="evidence" value="ECO:0007669"/>
    <property type="project" value="UniProtKB-SubCell"/>
</dbReference>
<keyword evidence="3 13" id="KW-0540">Nuclease</keyword>
<evidence type="ECO:0000256" key="5">
    <source>
        <dbReference type="ARBA" id="ARBA00022759"/>
    </source>
</evidence>
<evidence type="ECO:0000313" key="15">
    <source>
        <dbReference type="EMBL" id="PIR93449.1"/>
    </source>
</evidence>
<name>A0A2H0V4U5_9BACT</name>
<keyword evidence="10 13" id="KW-0233">DNA recombination</keyword>
<feature type="binding site" evidence="13">
    <location>
        <position position="74"/>
    </location>
    <ligand>
        <name>Mg(2+)</name>
        <dbReference type="ChEBI" id="CHEBI:18420"/>
        <label>2</label>
    </ligand>
</feature>
<dbReference type="SUPFAM" id="SSF53098">
    <property type="entry name" value="Ribonuclease H-like"/>
    <property type="match status" value="1"/>
</dbReference>
<dbReference type="CDD" id="cd16962">
    <property type="entry name" value="RuvC"/>
    <property type="match status" value="1"/>
</dbReference>
<dbReference type="GO" id="GO:0008821">
    <property type="term" value="F:crossover junction DNA endonuclease activity"/>
    <property type="evidence" value="ECO:0007669"/>
    <property type="project" value="UniProtKB-UniRule"/>
</dbReference>
<evidence type="ECO:0000256" key="6">
    <source>
        <dbReference type="ARBA" id="ARBA00022763"/>
    </source>
</evidence>
<feature type="active site" evidence="13">
    <location>
        <position position="14"/>
    </location>
</feature>
<evidence type="ECO:0000256" key="13">
    <source>
        <dbReference type="HAMAP-Rule" id="MF_00034"/>
    </source>
</evidence>
<reference evidence="16" key="1">
    <citation type="submission" date="2017-09" db="EMBL/GenBank/DDBJ databases">
        <title>Depth-based differentiation of microbial function through sediment-hosted aquifers and enrichment of novel symbionts in the deep terrestrial subsurface.</title>
        <authorList>
            <person name="Probst A.J."/>
            <person name="Ladd B."/>
            <person name="Jarett J.K."/>
            <person name="Geller-Mcgrath D.E."/>
            <person name="Sieber C.M.K."/>
            <person name="Emerson J.B."/>
            <person name="Anantharaman K."/>
            <person name="Thomas B.C."/>
            <person name="Malmstrom R."/>
            <person name="Stieglmeier M."/>
            <person name="Klingl A."/>
            <person name="Woyke T."/>
            <person name="Ryan C.M."/>
            <person name="Banfield J.F."/>
        </authorList>
    </citation>
    <scope>NUCLEOTIDE SEQUENCE [LARGE SCALE GENOMIC DNA]</scope>
</reference>
<keyword evidence="4 13" id="KW-0479">Metal-binding</keyword>
<dbReference type="PRINTS" id="PR00696">
    <property type="entry name" value="RSOLVASERUVC"/>
</dbReference>
<dbReference type="Gene3D" id="3.30.420.10">
    <property type="entry name" value="Ribonuclease H-like superfamily/Ribonuclease H"/>
    <property type="match status" value="1"/>
</dbReference>
<evidence type="ECO:0000256" key="9">
    <source>
        <dbReference type="ARBA" id="ARBA00023125"/>
    </source>
</evidence>
<organism evidence="15 16">
    <name type="scientific">Candidatus Falkowbacteria bacterium CG10_big_fil_rev_8_21_14_0_10_43_10</name>
    <dbReference type="NCBI Taxonomy" id="1974567"/>
    <lineage>
        <taxon>Bacteria</taxon>
        <taxon>Candidatus Falkowiibacteriota</taxon>
    </lineage>
</organism>
<feature type="active site" evidence="13">
    <location>
        <position position="74"/>
    </location>
</feature>
<evidence type="ECO:0000256" key="12">
    <source>
        <dbReference type="ARBA" id="ARBA00029354"/>
    </source>
</evidence>
<dbReference type="InterPro" id="IPR012337">
    <property type="entry name" value="RNaseH-like_sf"/>
</dbReference>
<dbReference type="GO" id="GO:0003677">
    <property type="term" value="F:DNA binding"/>
    <property type="evidence" value="ECO:0007669"/>
    <property type="project" value="UniProtKB-KW"/>
</dbReference>
<comment type="function">
    <text evidence="13">The RuvA-RuvB-RuvC complex processes Holliday junction (HJ) DNA during genetic recombination and DNA repair. Endonuclease that resolves HJ intermediates. Cleaves cruciform DNA by making single-stranded nicks across the HJ at symmetrical positions within the homologous arms, yielding a 5'-phosphate and a 3'-hydroxyl group; requires a central core of homology in the junction. The consensus cleavage sequence is 5'-(A/T)TT(C/G)-3'. Cleavage occurs on the 3'-side of the TT dinucleotide at the point of strand exchange. HJ branch migration catalyzed by RuvA-RuvB allows RuvC to scan DNA until it finds its consensus sequence, where it cleaves and resolves the cruciform DNA.</text>
</comment>
<evidence type="ECO:0000256" key="1">
    <source>
        <dbReference type="ARBA" id="ARBA00009518"/>
    </source>
</evidence>
<dbReference type="Pfam" id="PF02075">
    <property type="entry name" value="RuvC"/>
    <property type="match status" value="1"/>
</dbReference>
<sequence length="162" mass="17709">MINSNQKKIFLGIDPGIAATGFGVIKKENNQLKLIGYGCIKTPAGRPHGQRLKQINAELAKLIKKFKPEAVAVEKLFFCSNVKTALTVGEARGVVMLTICQNNLPAFEYTPLEVKQAVSAYGRAEKMQVQRMVKLLLNMKEIPMPDDAADALAVAICCANYV</sequence>
<dbReference type="NCBIfam" id="TIGR00228">
    <property type="entry name" value="ruvC"/>
    <property type="match status" value="1"/>
</dbReference>
<keyword evidence="5 13" id="KW-0255">Endonuclease</keyword>
<keyword evidence="6 13" id="KW-0227">DNA damage</keyword>
<feature type="binding site" evidence="13">
    <location>
        <position position="14"/>
    </location>
    <ligand>
        <name>Mg(2+)</name>
        <dbReference type="ChEBI" id="CHEBI:18420"/>
        <label>1</label>
    </ligand>
</feature>
<dbReference type="InterPro" id="IPR036397">
    <property type="entry name" value="RNaseH_sf"/>
</dbReference>
<feature type="binding site" evidence="13">
    <location>
        <position position="147"/>
    </location>
    <ligand>
        <name>Mg(2+)</name>
        <dbReference type="ChEBI" id="CHEBI:18420"/>
        <label>1</label>
    </ligand>
</feature>
<dbReference type="PANTHER" id="PTHR30194:SF3">
    <property type="entry name" value="CROSSOVER JUNCTION ENDODEOXYRIBONUCLEASE RUVC"/>
    <property type="match status" value="1"/>
</dbReference>
<keyword evidence="11 13" id="KW-0234">DNA repair</keyword>
<proteinExistence type="inferred from homology"/>
<dbReference type="Proteomes" id="UP000228626">
    <property type="component" value="Unassembled WGS sequence"/>
</dbReference>
<accession>A0A2H0V4U5</accession>
<evidence type="ECO:0000256" key="7">
    <source>
        <dbReference type="ARBA" id="ARBA00022801"/>
    </source>
</evidence>
<keyword evidence="2 13" id="KW-0963">Cytoplasm</keyword>
<dbReference type="PANTHER" id="PTHR30194">
    <property type="entry name" value="CROSSOVER JUNCTION ENDODEOXYRIBONUCLEASE RUVC"/>
    <property type="match status" value="1"/>
</dbReference>
<keyword evidence="9 13" id="KW-0238">DNA-binding</keyword>
<evidence type="ECO:0000256" key="4">
    <source>
        <dbReference type="ARBA" id="ARBA00022723"/>
    </source>
</evidence>
<dbReference type="InterPro" id="IPR002176">
    <property type="entry name" value="X-over_junc_endoDNase_RuvC"/>
</dbReference>
<keyword evidence="8 13" id="KW-0460">Magnesium</keyword>
<dbReference type="GO" id="GO:0000287">
    <property type="term" value="F:magnesium ion binding"/>
    <property type="evidence" value="ECO:0007669"/>
    <property type="project" value="UniProtKB-UniRule"/>
</dbReference>
<comment type="subcellular location">
    <subcellularLocation>
        <location evidence="13">Cytoplasm</location>
    </subcellularLocation>
</comment>
<comment type="catalytic activity">
    <reaction evidence="12 13">
        <text>Endonucleolytic cleavage at a junction such as a reciprocal single-stranded crossover between two homologous DNA duplexes (Holliday junction).</text>
        <dbReference type="EC" id="3.1.21.10"/>
    </reaction>
</comment>
<comment type="cofactor">
    <cofactor evidence="13">
        <name>Mg(2+)</name>
        <dbReference type="ChEBI" id="CHEBI:18420"/>
    </cofactor>
    <text evidence="13">Binds 2 Mg(2+) ion per subunit.</text>
</comment>
<comment type="similarity">
    <text evidence="1 13">Belongs to the RuvC family.</text>
</comment>
<dbReference type="AlphaFoldDB" id="A0A2H0V4U5"/>
<comment type="subunit">
    <text evidence="13">Homodimer which binds Holliday junction (HJ) DNA. The HJ becomes 2-fold symmetrical on binding to RuvC with unstacked arms; it has a different conformation from HJ DNA in complex with RuvA. In the full resolvosome a probable DNA-RuvA(4)-RuvB(12)-RuvC(2) complex forms which resolves the HJ.</text>
</comment>
<evidence type="ECO:0000313" key="16">
    <source>
        <dbReference type="Proteomes" id="UP000228626"/>
    </source>
</evidence>
<gene>
    <name evidence="13" type="primary">ruvC</name>
    <name evidence="15" type="ORF">COT99_00685</name>
</gene>
<comment type="caution">
    <text evidence="15">The sequence shown here is derived from an EMBL/GenBank/DDBJ whole genome shotgun (WGS) entry which is preliminary data.</text>
</comment>
<dbReference type="GO" id="GO:0048476">
    <property type="term" value="C:Holliday junction resolvase complex"/>
    <property type="evidence" value="ECO:0007669"/>
    <property type="project" value="UniProtKB-UniRule"/>
</dbReference>
<evidence type="ECO:0000256" key="8">
    <source>
        <dbReference type="ARBA" id="ARBA00022842"/>
    </source>
</evidence>
<dbReference type="EC" id="3.1.21.10" evidence="13 14"/>
<dbReference type="GO" id="GO:0006310">
    <property type="term" value="P:DNA recombination"/>
    <property type="evidence" value="ECO:0007669"/>
    <property type="project" value="UniProtKB-UniRule"/>
</dbReference>
<feature type="active site" evidence="13">
    <location>
        <position position="147"/>
    </location>
</feature>
<evidence type="ECO:0000256" key="14">
    <source>
        <dbReference type="NCBIfam" id="TIGR00228"/>
    </source>
</evidence>
<dbReference type="GO" id="GO:0006281">
    <property type="term" value="P:DNA repair"/>
    <property type="evidence" value="ECO:0007669"/>
    <property type="project" value="UniProtKB-UniRule"/>
</dbReference>
<dbReference type="HAMAP" id="MF_00034">
    <property type="entry name" value="RuvC"/>
    <property type="match status" value="1"/>
</dbReference>
<protein>
    <recommendedName>
        <fullName evidence="13 14">Crossover junction endodeoxyribonuclease RuvC</fullName>
        <ecNumber evidence="13 14">3.1.21.10</ecNumber>
    </recommendedName>
    <alternativeName>
        <fullName evidence="13">Holliday junction nuclease RuvC</fullName>
    </alternativeName>
    <alternativeName>
        <fullName evidence="13">Holliday junction resolvase RuvC</fullName>
    </alternativeName>
</protein>
<evidence type="ECO:0000256" key="11">
    <source>
        <dbReference type="ARBA" id="ARBA00023204"/>
    </source>
</evidence>